<accession>A0A1I5F1I8</accession>
<dbReference type="Pfam" id="PF13401">
    <property type="entry name" value="AAA_22"/>
    <property type="match status" value="1"/>
</dbReference>
<dbReference type="GO" id="GO:0016887">
    <property type="term" value="F:ATP hydrolysis activity"/>
    <property type="evidence" value="ECO:0007669"/>
    <property type="project" value="InterPro"/>
</dbReference>
<name>A0A1I5F1I8_PSUAM</name>
<proteinExistence type="predicted"/>
<dbReference type="GO" id="GO:0006355">
    <property type="term" value="P:regulation of DNA-templated transcription"/>
    <property type="evidence" value="ECO:0007669"/>
    <property type="project" value="InterPro"/>
</dbReference>
<gene>
    <name evidence="3" type="ORF">SAMN05216207_103420</name>
</gene>
<dbReference type="SMART" id="SM00382">
    <property type="entry name" value="AAA"/>
    <property type="match status" value="1"/>
</dbReference>
<dbReference type="Gene3D" id="1.10.10.10">
    <property type="entry name" value="Winged helix-like DNA-binding domain superfamily/Winged helix DNA-binding domain"/>
    <property type="match status" value="1"/>
</dbReference>
<reference evidence="3 4" key="1">
    <citation type="submission" date="2016-10" db="EMBL/GenBank/DDBJ databases">
        <authorList>
            <person name="de Groot N.N."/>
        </authorList>
    </citation>
    <scope>NUCLEOTIDE SEQUENCE [LARGE SCALE GENOMIC DNA]</scope>
    <source>
        <strain evidence="3 4">CGMCC 4.1877</strain>
    </source>
</reference>
<dbReference type="EMBL" id="FOUY01000034">
    <property type="protein sequence ID" value="SFO17181.1"/>
    <property type="molecule type" value="Genomic_DNA"/>
</dbReference>
<dbReference type="SMART" id="SM00421">
    <property type="entry name" value="HTH_LUXR"/>
    <property type="match status" value="1"/>
</dbReference>
<dbReference type="InterPro" id="IPR011990">
    <property type="entry name" value="TPR-like_helical_dom_sf"/>
</dbReference>
<evidence type="ECO:0000259" key="2">
    <source>
        <dbReference type="PROSITE" id="PS50043"/>
    </source>
</evidence>
<feature type="domain" description="HTH luxR-type" evidence="2">
    <location>
        <begin position="813"/>
        <end position="878"/>
    </location>
</feature>
<feature type="region of interest" description="Disordered" evidence="1">
    <location>
        <begin position="34"/>
        <end position="54"/>
    </location>
</feature>
<dbReference type="Proteomes" id="UP000199614">
    <property type="component" value="Unassembled WGS sequence"/>
</dbReference>
<dbReference type="CDD" id="cd06170">
    <property type="entry name" value="LuxR_C_like"/>
    <property type="match status" value="1"/>
</dbReference>
<sequence>MDTDTWLDIRARHAAGAAIKAIARDKKISRNTVRRALQSDSPPSRGPAPARRSGLDDFTAEIRDLLTVDPGLSAPEIARRIGWPHSLTALKERVRAVRSRPVPTVTRPAASGARVSGELTSFVGREEELGEILHAVHRHRLVSLVGPGGVGKSRLARRAAADATTVFQDGVRTIELASLRDPELVPHALLDGFGLSAGEATSGSSLQALVEHLERRSVLLVLDDAEHLLDGLAAILHPLLRAAPALRVLLTTRQPIGMAGEHVLPVAPLGVPDAVPDSAAEALRHPAIALFVDRAGSVLSGFVLDDTTLPDVVELCRRLDGIPLAMELAAVRLRVLSLRQLLSRLADRFAVLTGGDRAGPARHRTLLATVTWSHELCTTTERTLWSHATVFPGSFDLDALDAVCARDDTFPDGVASTELLDAVSGLTTKSILIRDEDDQDGHVRFRMLETIREFGRETLDEAAGRTLAARHLAYRLAVHDALADGWYGPDQARWVRRMKLEQADLRSALTHALAPDGDPVAALRLVSRPWFQWSVSLSMTEHRRWLTRALAAAPDPGPQRAAALLTAAFVAALQGDQPAAAVLVKEGRALADEVGDPLTIAFGAHAAGLTAFFSDEFAAATRLFNEADTLYRAAGAAADILVAALDVQIGLLRISCGNLDGARDRLTAVHERSGAADETWIRSYALDGLGFIALLSHDVDRARRLAREALTATSRFEDTIGLSLSLDLAAWTAAADGRYERCAVLLGAASARWGSFGNQLYGSPDWQARRQGYEQQARDTLGSPIFDTAFQHGATMSAGDIGDYALAEAPEPLHAADEYLTAREYEIAGYVARGMTNREIADRLVISHRTVEGHVSRVLTKLGFGRRAQLAAWMERTRPTGAH</sequence>
<protein>
    <submittedName>
        <fullName evidence="3">Predicted ATPase</fullName>
    </submittedName>
</protein>
<dbReference type="STRING" id="260086.SAMN05216207_103420"/>
<dbReference type="PRINTS" id="PR00038">
    <property type="entry name" value="HTHLUXR"/>
</dbReference>
<dbReference type="InterPro" id="IPR049945">
    <property type="entry name" value="AAA_22"/>
</dbReference>
<evidence type="ECO:0000313" key="3">
    <source>
        <dbReference type="EMBL" id="SFO17181.1"/>
    </source>
</evidence>
<dbReference type="Pfam" id="PF00196">
    <property type="entry name" value="GerE"/>
    <property type="match status" value="1"/>
</dbReference>
<dbReference type="GO" id="GO:0003677">
    <property type="term" value="F:DNA binding"/>
    <property type="evidence" value="ECO:0007669"/>
    <property type="project" value="InterPro"/>
</dbReference>
<dbReference type="Gene3D" id="3.40.50.300">
    <property type="entry name" value="P-loop containing nucleotide triphosphate hydrolases"/>
    <property type="match status" value="1"/>
</dbReference>
<dbReference type="OrthoDB" id="9812579at2"/>
<dbReference type="InterPro" id="IPR003593">
    <property type="entry name" value="AAA+_ATPase"/>
</dbReference>
<dbReference type="InterPro" id="IPR000792">
    <property type="entry name" value="Tscrpt_reg_LuxR_C"/>
</dbReference>
<dbReference type="AlphaFoldDB" id="A0A1I5F1I8"/>
<organism evidence="3 4">
    <name type="scientific">Pseudonocardia ammonioxydans</name>
    <dbReference type="NCBI Taxonomy" id="260086"/>
    <lineage>
        <taxon>Bacteria</taxon>
        <taxon>Bacillati</taxon>
        <taxon>Actinomycetota</taxon>
        <taxon>Actinomycetes</taxon>
        <taxon>Pseudonocardiales</taxon>
        <taxon>Pseudonocardiaceae</taxon>
        <taxon>Pseudonocardia</taxon>
    </lineage>
</organism>
<evidence type="ECO:0000313" key="4">
    <source>
        <dbReference type="Proteomes" id="UP000199614"/>
    </source>
</evidence>
<dbReference type="InterPro" id="IPR027417">
    <property type="entry name" value="P-loop_NTPase"/>
</dbReference>
<evidence type="ECO:0000256" key="1">
    <source>
        <dbReference type="SAM" id="MobiDB-lite"/>
    </source>
</evidence>
<dbReference type="PROSITE" id="PS50043">
    <property type="entry name" value="HTH_LUXR_2"/>
    <property type="match status" value="1"/>
</dbReference>
<keyword evidence="4" id="KW-1185">Reference proteome</keyword>
<feature type="compositionally biased region" description="Low complexity" evidence="1">
    <location>
        <begin position="41"/>
        <end position="52"/>
    </location>
</feature>
<dbReference type="InterPro" id="IPR016032">
    <property type="entry name" value="Sig_transdc_resp-reg_C-effctor"/>
</dbReference>
<dbReference type="SUPFAM" id="SSF52540">
    <property type="entry name" value="P-loop containing nucleoside triphosphate hydrolases"/>
    <property type="match status" value="1"/>
</dbReference>
<dbReference type="PANTHER" id="PTHR47691">
    <property type="entry name" value="REGULATOR-RELATED"/>
    <property type="match status" value="1"/>
</dbReference>
<dbReference type="RefSeq" id="WP_093350991.1">
    <property type="nucleotide sequence ID" value="NZ_FOUY01000034.1"/>
</dbReference>
<dbReference type="Gene3D" id="1.25.40.10">
    <property type="entry name" value="Tetratricopeptide repeat domain"/>
    <property type="match status" value="1"/>
</dbReference>
<dbReference type="PRINTS" id="PR00364">
    <property type="entry name" value="DISEASERSIST"/>
</dbReference>
<dbReference type="InterPro" id="IPR036388">
    <property type="entry name" value="WH-like_DNA-bd_sf"/>
</dbReference>
<dbReference type="PANTHER" id="PTHR47691:SF3">
    <property type="entry name" value="HTH-TYPE TRANSCRIPTIONAL REGULATOR RV0890C-RELATED"/>
    <property type="match status" value="1"/>
</dbReference>
<dbReference type="SUPFAM" id="SSF46894">
    <property type="entry name" value="C-terminal effector domain of the bipartite response regulators"/>
    <property type="match status" value="1"/>
</dbReference>
<dbReference type="PROSITE" id="PS00622">
    <property type="entry name" value="HTH_LUXR_1"/>
    <property type="match status" value="1"/>
</dbReference>